<dbReference type="PANTHER" id="PTHR21357:SF4">
    <property type="entry name" value="FAM172 FAMILY PROTEIN HOMOLOG CG10038"/>
    <property type="match status" value="1"/>
</dbReference>
<keyword evidence="4" id="KW-1185">Reference proteome</keyword>
<evidence type="ECO:0000313" key="3">
    <source>
        <dbReference type="EMBL" id="KAF2197683.1"/>
    </source>
</evidence>
<feature type="domain" description="Arb2" evidence="2">
    <location>
        <begin position="15"/>
        <end position="320"/>
    </location>
</feature>
<comment type="caution">
    <text evidence="3">The sequence shown here is derived from an EMBL/GenBank/DDBJ whole genome shotgun (WGS) entry which is preliminary data.</text>
</comment>
<dbReference type="EMBL" id="ML994209">
    <property type="protein sequence ID" value="KAF2197683.1"/>
    <property type="molecule type" value="Genomic_DNA"/>
</dbReference>
<reference evidence="3" key="1">
    <citation type="journal article" date="2020" name="Stud. Mycol.">
        <title>101 Dothideomycetes genomes: a test case for predicting lifestyles and emergence of pathogens.</title>
        <authorList>
            <person name="Haridas S."/>
            <person name="Albert R."/>
            <person name="Binder M."/>
            <person name="Bloem J."/>
            <person name="Labutti K."/>
            <person name="Salamov A."/>
            <person name="Andreopoulos B."/>
            <person name="Baker S."/>
            <person name="Barry K."/>
            <person name="Bills G."/>
            <person name="Bluhm B."/>
            <person name="Cannon C."/>
            <person name="Castanera R."/>
            <person name="Culley D."/>
            <person name="Daum C."/>
            <person name="Ezra D."/>
            <person name="Gonzalez J."/>
            <person name="Henrissat B."/>
            <person name="Kuo A."/>
            <person name="Liang C."/>
            <person name="Lipzen A."/>
            <person name="Lutzoni F."/>
            <person name="Magnuson J."/>
            <person name="Mondo S."/>
            <person name="Nolan M."/>
            <person name="Ohm R."/>
            <person name="Pangilinan J."/>
            <person name="Park H.-J."/>
            <person name="Ramirez L."/>
            <person name="Alfaro M."/>
            <person name="Sun H."/>
            <person name="Tritt A."/>
            <person name="Yoshinaga Y."/>
            <person name="Zwiers L.-H."/>
            <person name="Turgeon B."/>
            <person name="Goodwin S."/>
            <person name="Spatafora J."/>
            <person name="Crous P."/>
            <person name="Grigoriev I."/>
        </authorList>
    </citation>
    <scope>NUCLEOTIDE SEQUENCE</scope>
    <source>
        <strain evidence="3">ATCC 74209</strain>
    </source>
</reference>
<dbReference type="GO" id="GO:0035197">
    <property type="term" value="F:siRNA binding"/>
    <property type="evidence" value="ECO:0007669"/>
    <property type="project" value="TreeGrafter"/>
</dbReference>
<accession>A0A9P4JJJ7</accession>
<proteinExistence type="predicted"/>
<keyword evidence="1" id="KW-0175">Coiled coil</keyword>
<dbReference type="InterPro" id="IPR053858">
    <property type="entry name" value="Arb2_dom"/>
</dbReference>
<dbReference type="OrthoDB" id="421951at2759"/>
<organism evidence="3 4">
    <name type="scientific">Delitschia confertaspora ATCC 74209</name>
    <dbReference type="NCBI Taxonomy" id="1513339"/>
    <lineage>
        <taxon>Eukaryota</taxon>
        <taxon>Fungi</taxon>
        <taxon>Dikarya</taxon>
        <taxon>Ascomycota</taxon>
        <taxon>Pezizomycotina</taxon>
        <taxon>Dothideomycetes</taxon>
        <taxon>Pleosporomycetidae</taxon>
        <taxon>Pleosporales</taxon>
        <taxon>Delitschiaceae</taxon>
        <taxon>Delitschia</taxon>
    </lineage>
</organism>
<protein>
    <recommendedName>
        <fullName evidence="2">Arb2 domain-containing protein</fullName>
    </recommendedName>
</protein>
<evidence type="ECO:0000256" key="1">
    <source>
        <dbReference type="SAM" id="Coils"/>
    </source>
</evidence>
<dbReference type="PANTHER" id="PTHR21357">
    <property type="entry name" value="FAM172 FAMILY PROTEIN HOMOLOG CG10038"/>
    <property type="match status" value="1"/>
</dbReference>
<feature type="coiled-coil region" evidence="1">
    <location>
        <begin position="490"/>
        <end position="517"/>
    </location>
</feature>
<evidence type="ECO:0000313" key="4">
    <source>
        <dbReference type="Proteomes" id="UP000799536"/>
    </source>
</evidence>
<name>A0A9P4JJJ7_9PLEO</name>
<sequence>MFRKVEKTLPEDPEYPTDLKELGYFINATGQIRKIAHPDEDFQFHLTNDERHNELHREAMQIFQRREIQARLAKLGIVPLYIPQLSTTKPIRQPHIPILAPPASMLKTRQRIILVVNDSMQDLGILAYRQLQRELGLNGGSVINFTKEIVKRSSPLLECWSRDDTFDLGEFTNVPQGAPGLIVTNTGQRFYSHRHNQAVSMRSWSAMPRKSLCHEAHRMHQIENTVEGNREPQEHVKYVLDHVITNRDFVSADAEVYVIGIEDGGQYLLEILDADWDKYGHIITAMALIQTGCSPAQFSSPLLKSFLHRRAREWRVSAQDQPNVCIEVPKTAHIQEGTAVLTASTDEFAPRLSPINWLQAISSSSAGLPTSISPEKLCIVDELESGKTTPGRHEDDEPLCPTFSAGETTIPECIFTDPAIYTSILGFFEEVAQDPAKYSNPKFAVNASPASDNAESELPQEVDPQQIEIEDRKAQILHMKESLAHIPEGDEILKKGKEDLEKRIMRMEEQVKEMMKVQLAKGGLKSGEGAEVRNEWKAVGGGPKVKFAGIMVDSDLLKGAGLFDSAEGEAKG</sequence>
<evidence type="ECO:0000259" key="2">
    <source>
        <dbReference type="Pfam" id="PF22749"/>
    </source>
</evidence>
<dbReference type="Proteomes" id="UP000799536">
    <property type="component" value="Unassembled WGS sequence"/>
</dbReference>
<dbReference type="Pfam" id="PF22749">
    <property type="entry name" value="Arb2"/>
    <property type="match status" value="1"/>
</dbReference>
<dbReference type="InterPro" id="IPR048263">
    <property type="entry name" value="Arb2"/>
</dbReference>
<dbReference type="GO" id="GO:0005634">
    <property type="term" value="C:nucleus"/>
    <property type="evidence" value="ECO:0007669"/>
    <property type="project" value="TreeGrafter"/>
</dbReference>
<gene>
    <name evidence="3" type="ORF">GQ43DRAFT_458355</name>
</gene>
<dbReference type="GO" id="GO:0031048">
    <property type="term" value="P:regulatory ncRNA-mediated heterochromatin formation"/>
    <property type="evidence" value="ECO:0007669"/>
    <property type="project" value="TreeGrafter"/>
</dbReference>
<dbReference type="AlphaFoldDB" id="A0A9P4JJJ7"/>